<dbReference type="Gene3D" id="1.10.287.1060">
    <property type="entry name" value="ESAT-6-like"/>
    <property type="match status" value="1"/>
</dbReference>
<dbReference type="GO" id="GO:0005829">
    <property type="term" value="C:cytosol"/>
    <property type="evidence" value="ECO:0007669"/>
    <property type="project" value="UniProtKB-SubCell"/>
</dbReference>
<evidence type="ECO:0000256" key="4">
    <source>
        <dbReference type="ARBA" id="ARBA00020975"/>
    </source>
</evidence>
<dbReference type="Pfam" id="PF08318">
    <property type="entry name" value="COG4_m"/>
    <property type="match status" value="1"/>
</dbReference>
<dbReference type="KEGG" id="snh:120047448"/>
<evidence type="ECO:0000256" key="6">
    <source>
        <dbReference type="ARBA" id="ARBA00022490"/>
    </source>
</evidence>
<comment type="subcellular location">
    <subcellularLocation>
        <location evidence="2">Cytoplasm</location>
        <location evidence="2">Cytosol</location>
    </subcellularLocation>
    <subcellularLocation>
        <location evidence="1">Golgi apparatus membrane</location>
        <topology evidence="1">Peripheral membrane protein</topology>
        <orientation evidence="1">Cytoplasmic side</orientation>
    </subcellularLocation>
</comment>
<dbReference type="SMART" id="SM00762">
    <property type="entry name" value="Cog4"/>
    <property type="match status" value="1"/>
</dbReference>
<protein>
    <recommendedName>
        <fullName evidence="4">Conserved oligomeric Golgi complex subunit 4</fullName>
    </recommendedName>
    <alternativeName>
        <fullName evidence="10">Component of oligomeric Golgi complex 4</fullName>
    </alternativeName>
</protein>
<name>A0A8U0QSY9_SALNM</name>
<organism evidence="12 13">
    <name type="scientific">Salvelinus namaycush</name>
    <name type="common">Lake trout</name>
    <name type="synonym">Salmo namaycush</name>
    <dbReference type="NCBI Taxonomy" id="8040"/>
    <lineage>
        <taxon>Eukaryota</taxon>
        <taxon>Metazoa</taxon>
        <taxon>Chordata</taxon>
        <taxon>Craniata</taxon>
        <taxon>Vertebrata</taxon>
        <taxon>Euteleostomi</taxon>
        <taxon>Actinopterygii</taxon>
        <taxon>Neopterygii</taxon>
        <taxon>Teleostei</taxon>
        <taxon>Protacanthopterygii</taxon>
        <taxon>Salmoniformes</taxon>
        <taxon>Salmonidae</taxon>
        <taxon>Salmoninae</taxon>
        <taxon>Salvelinus</taxon>
    </lineage>
</organism>
<dbReference type="AlphaFoldDB" id="A0A8U0QSY9"/>
<proteinExistence type="inferred from homology"/>
<dbReference type="FunFam" id="1.10.287.1060:FF:000002">
    <property type="entry name" value="Conserved oligomeric Golgi complex subunit 4"/>
    <property type="match status" value="1"/>
</dbReference>
<evidence type="ECO:0000256" key="5">
    <source>
        <dbReference type="ARBA" id="ARBA00022448"/>
    </source>
</evidence>
<dbReference type="InterPro" id="IPR013167">
    <property type="entry name" value="COG4_M"/>
</dbReference>
<comment type="similarity">
    <text evidence="3">Belongs to the COG4 family.</text>
</comment>
<dbReference type="InterPro" id="IPR048680">
    <property type="entry name" value="COG4_N"/>
</dbReference>
<gene>
    <name evidence="13" type="primary">LOC120047448</name>
</gene>
<dbReference type="RefSeq" id="XP_038848907.1">
    <property type="nucleotide sequence ID" value="XM_038992979.1"/>
</dbReference>
<reference evidence="13" key="1">
    <citation type="submission" date="2025-08" db="UniProtKB">
        <authorList>
            <consortium name="RefSeq"/>
        </authorList>
    </citation>
    <scope>IDENTIFICATION</scope>
    <source>
        <tissue evidence="13">White muscle</tissue>
    </source>
</reference>
<sequence>MAESSPIAVKRCDSACVYAVSMEAISALTELDDLERVYQQLCTEEKKVETELEKLVGQQGNIDTKMLALQRMGPNLQLIGGDASQLSGMITFTCSLAENVSSKVRQLDLAKVLWLGPSSSFRCTRGPALPPCSRSSMASTLGDACSGRDDASRTSPLPAGLLVLPWLPGTDPSIETRLYKVIQRADDILDLKFCTDGVQTALHNEDYEQAAAHIHRYLSLDQSVIELSRQGEESSAVDASLAMLQEAEQRLKVLVAERLDEAVTRGDLAQVERFFKIFPLLGLHEQGLARFGQYLCSQLASKADENLLLAVGGQLGERRAALVFADTLTLLLEGIARVVETHQPIVETYYGPGYLYTLITHLQQECDRQAQKVVDKFIQQRDYHNKFQIVQSSMMKSVPTERIEPRELDPVLLEVTLMNARSELYLRFLRRRMMADFEVGDATATHGIVQEHKHNVEKLLKHCMLGQLMQELIGYYIPMEEYYMRETVSKAVAMDTYEKGQLTSSMVDDCFYIVKKCISRALSSSSIDCLCAMINHSTSVLESDFREVLYNKLGQGFPATTLQDIQRGVSSAVSLMQSSLQQGKFNNLGIDSAEVAKAAFLVTLNNVEVCSENITTLKRNLESDCSKLFTQGAGSGEQAKIDSCLSDLVNTSSKFKDLLQEGLTELNTTAIKPQVKPWISSFLSISHNIEEEEFNEYEANDPWVQQLIVNLEQLMAEFKAGLSSVIYDTLTSLMTSLVSMEMEKTVLKCTFSRLGGLQFDKELRSLVAYLTTVTTWTIRDKFARLTQMATILNLERVTEILDYWGPNSGPLTWRLTPAEVRQVLALRIDFRSEDIKRLRL</sequence>
<dbReference type="GO" id="GO:0007030">
    <property type="term" value="P:Golgi organization"/>
    <property type="evidence" value="ECO:0007669"/>
    <property type="project" value="TreeGrafter"/>
</dbReference>
<evidence type="ECO:0000256" key="3">
    <source>
        <dbReference type="ARBA" id="ARBA00009215"/>
    </source>
</evidence>
<evidence type="ECO:0000259" key="11">
    <source>
        <dbReference type="SMART" id="SM00762"/>
    </source>
</evidence>
<accession>A0A8U0QSY9</accession>
<keyword evidence="9" id="KW-0472">Membrane</keyword>
<dbReference type="GO" id="GO:0015031">
    <property type="term" value="P:protein transport"/>
    <property type="evidence" value="ECO:0007669"/>
    <property type="project" value="UniProtKB-KW"/>
</dbReference>
<dbReference type="GO" id="GO:0017119">
    <property type="term" value="C:Golgi transport complex"/>
    <property type="evidence" value="ECO:0007669"/>
    <property type="project" value="TreeGrafter"/>
</dbReference>
<evidence type="ECO:0000256" key="7">
    <source>
        <dbReference type="ARBA" id="ARBA00022927"/>
    </source>
</evidence>
<feature type="domain" description="COG4 transport protein middle alpha-helical bundle" evidence="11">
    <location>
        <begin position="244"/>
        <end position="554"/>
    </location>
</feature>
<dbReference type="GO" id="GO:0000139">
    <property type="term" value="C:Golgi membrane"/>
    <property type="evidence" value="ECO:0007669"/>
    <property type="project" value="UniProtKB-SubCell"/>
</dbReference>
<dbReference type="Pfam" id="PF20663">
    <property type="entry name" value="COG4_N"/>
    <property type="match status" value="2"/>
</dbReference>
<keyword evidence="7" id="KW-0653">Protein transport</keyword>
<evidence type="ECO:0000256" key="10">
    <source>
        <dbReference type="ARBA" id="ARBA00031340"/>
    </source>
</evidence>
<keyword evidence="12" id="KW-1185">Reference proteome</keyword>
<evidence type="ECO:0000256" key="8">
    <source>
        <dbReference type="ARBA" id="ARBA00023034"/>
    </source>
</evidence>
<evidence type="ECO:0000313" key="13">
    <source>
        <dbReference type="RefSeq" id="XP_038848907.1"/>
    </source>
</evidence>
<dbReference type="GeneID" id="120047448"/>
<dbReference type="Proteomes" id="UP000808372">
    <property type="component" value="Chromosome 1"/>
</dbReference>
<keyword evidence="8" id="KW-0333">Golgi apparatus</keyword>
<dbReference type="OrthoDB" id="47059at2759"/>
<dbReference type="PANTHER" id="PTHR24016:SF0">
    <property type="entry name" value="CONSERVED OLIGOMERIC GOLGI COMPLEX SUBUNIT 4"/>
    <property type="match status" value="1"/>
</dbReference>
<dbReference type="Pfam" id="PF20662">
    <property type="entry name" value="COG4_C"/>
    <property type="match status" value="1"/>
</dbReference>
<dbReference type="PANTHER" id="PTHR24016">
    <property type="entry name" value="CONSERVED OLIGOMERIC GOLGI COMPLEX SUBUNIT 4"/>
    <property type="match status" value="1"/>
</dbReference>
<dbReference type="InterPro" id="IPR048684">
    <property type="entry name" value="COG4_C"/>
</dbReference>
<dbReference type="InterPro" id="IPR048682">
    <property type="entry name" value="COG4"/>
</dbReference>
<keyword evidence="6" id="KW-0963">Cytoplasm</keyword>
<dbReference type="FunFam" id="1.20.58.1970:FF:000001">
    <property type="entry name" value="Conserved oligomeric Golgi complex subunit 4"/>
    <property type="match status" value="1"/>
</dbReference>
<dbReference type="GO" id="GO:0006890">
    <property type="term" value="P:retrograde vesicle-mediated transport, Golgi to endoplasmic reticulum"/>
    <property type="evidence" value="ECO:0007669"/>
    <property type="project" value="TreeGrafter"/>
</dbReference>
<dbReference type="Gene3D" id="1.20.58.1970">
    <property type="match status" value="1"/>
</dbReference>
<evidence type="ECO:0000256" key="2">
    <source>
        <dbReference type="ARBA" id="ARBA00004514"/>
    </source>
</evidence>
<evidence type="ECO:0000313" key="12">
    <source>
        <dbReference type="Proteomes" id="UP000808372"/>
    </source>
</evidence>
<evidence type="ECO:0000256" key="1">
    <source>
        <dbReference type="ARBA" id="ARBA00004255"/>
    </source>
</evidence>
<evidence type="ECO:0000256" key="9">
    <source>
        <dbReference type="ARBA" id="ARBA00023136"/>
    </source>
</evidence>
<keyword evidence="5" id="KW-0813">Transport</keyword>